<evidence type="ECO:0000256" key="12">
    <source>
        <dbReference type="SAM" id="MobiDB-lite"/>
    </source>
</evidence>
<evidence type="ECO:0000313" key="13">
    <source>
        <dbReference type="EMBL" id="CCH61689.1"/>
    </source>
</evidence>
<dbReference type="EMBL" id="HE806321">
    <property type="protein sequence ID" value="CCH61689.1"/>
    <property type="molecule type" value="Genomic_DNA"/>
</dbReference>
<dbReference type="GO" id="GO:0051301">
    <property type="term" value="P:cell division"/>
    <property type="evidence" value="ECO:0007669"/>
    <property type="project" value="UniProtKB-KW"/>
</dbReference>
<dbReference type="Proteomes" id="UP000002866">
    <property type="component" value="Chromosome 6"/>
</dbReference>
<dbReference type="AlphaFoldDB" id="I2H5N7"/>
<dbReference type="GO" id="GO:0000796">
    <property type="term" value="C:condensin complex"/>
    <property type="evidence" value="ECO:0007669"/>
    <property type="project" value="EnsemblFungi"/>
</dbReference>
<dbReference type="GeneID" id="14496798"/>
<feature type="compositionally biased region" description="Low complexity" evidence="12">
    <location>
        <begin position="115"/>
        <end position="134"/>
    </location>
</feature>
<feature type="region of interest" description="Disordered" evidence="12">
    <location>
        <begin position="784"/>
        <end position="810"/>
    </location>
</feature>
<sequence length="875" mass="99800">MQRLQFSQDGGDNDIDILTDTNMATVQANFDEWLRMSTDNKINSRNSWNFALIDYFYDLNLLKDSENNINFQKASATLDGCVKIYSSRVDSVSNETGKLLSGLAQRNKEKENAATKNGNSNGTSNSTDNTTRGARNGGGDDNRNNNSNNNDDDDDDDDDNIRIDPTTGLIIATENEIVNTKRRTHNRMLETTLVEFNQIKLKELDKELNIDPLFKRALVNFDEGGSKSLLLNTLNINKYARIIFDASMTDLTSTTPKDLTIKKEQELEEAELSKIMNKSDQIDSHSSVINDTSHSNITSKSFILDESIGDTTENFIQDEILQLGMDYLNFNMINTCEISSSIQNLRDTINDTSRVKNFINNINYNNTKPVDTHATSPHENYDNFLSEKELNDAIPDPNDFHDVDEKNFNDYDDDGVDDDVDIGMDNPQDDIDEQQNQTGISNIANTSIVSKPSDVITSMTNVFEQDLMAYFDETLKKTWRGREHWKVTNIKQTILKNNSNSNSKLNAIVEDANGSTNQLTGSNASTARSTKKKQFEEIDFFDIDDNLEDKIFVTRQPKQIEIPQKQRINKSCFLLPDDHHFTTDRITNLFIKPKQKIKVFTTKKLEQQQQQQQPSNEIVENDSRFIEDIGRYNLSSADLNEYNSKDDHNNEIPNDVPAMADEQFWAQEYKDKEQALLDKEKFINGTDIISKDPHNPFDENDNGIDFNQAFVDDIGSGGLGMMDESDNSLPQINKDTELVADEKFQPSQLESNKVAYSRVSKKVDVRKLKNNLWKSIHKIVRNKKSLKETNKKDMEEESNDNSNTTNNTHSNGNTIIIKFTEITYEISKMYPPQLRNDLSTSFCFICLLHLANEHGLKINNAENFEDLIVEYHIKT</sequence>
<dbReference type="eggNOG" id="KOG2328">
    <property type="taxonomic scope" value="Eukaryota"/>
</dbReference>
<comment type="subcellular location">
    <subcellularLocation>
        <location evidence="1">Chromosome</location>
    </subcellularLocation>
    <subcellularLocation>
        <location evidence="2">Cytoplasm</location>
    </subcellularLocation>
</comment>
<dbReference type="GO" id="GO:0007076">
    <property type="term" value="P:mitotic chromosome condensation"/>
    <property type="evidence" value="ECO:0007669"/>
    <property type="project" value="EnsemblFungi"/>
</dbReference>
<accession>I2H5N7</accession>
<proteinExistence type="inferred from homology"/>
<dbReference type="GO" id="GO:0003682">
    <property type="term" value="F:chromatin binding"/>
    <property type="evidence" value="ECO:0007669"/>
    <property type="project" value="EnsemblFungi"/>
</dbReference>
<evidence type="ECO:0000256" key="9">
    <source>
        <dbReference type="ARBA" id="ARBA00023067"/>
    </source>
</evidence>
<evidence type="ECO:0000256" key="10">
    <source>
        <dbReference type="ARBA" id="ARBA00023306"/>
    </source>
</evidence>
<keyword evidence="8 11" id="KW-0498">Mitosis</keyword>
<dbReference type="OrthoDB" id="362021at2759"/>
<dbReference type="KEGG" id="tbl:TBLA_0F01460"/>
<organism evidence="13 14">
    <name type="scientific">Henningerozyma blattae (strain ATCC 34711 / CBS 6284 / DSM 70876 / NBRC 10599 / NRRL Y-10934 / UCD 77-7)</name>
    <name type="common">Yeast</name>
    <name type="synonym">Tetrapisispora blattae</name>
    <dbReference type="NCBI Taxonomy" id="1071380"/>
    <lineage>
        <taxon>Eukaryota</taxon>
        <taxon>Fungi</taxon>
        <taxon>Dikarya</taxon>
        <taxon>Ascomycota</taxon>
        <taxon>Saccharomycotina</taxon>
        <taxon>Saccharomycetes</taxon>
        <taxon>Saccharomycetales</taxon>
        <taxon>Saccharomycetaceae</taxon>
        <taxon>Henningerozyma</taxon>
    </lineage>
</organism>
<evidence type="ECO:0000313" key="14">
    <source>
        <dbReference type="Proteomes" id="UP000002866"/>
    </source>
</evidence>
<dbReference type="PANTHER" id="PTHR13108:SF9">
    <property type="entry name" value="CONDENSIN COMPLEX SUBUNIT 2"/>
    <property type="match status" value="1"/>
</dbReference>
<dbReference type="PIRSF" id="PIRSF017126">
    <property type="entry name" value="Condensin_H"/>
    <property type="match status" value="1"/>
</dbReference>
<evidence type="ECO:0000256" key="4">
    <source>
        <dbReference type="ARBA" id="ARBA00016065"/>
    </source>
</evidence>
<evidence type="ECO:0000256" key="3">
    <source>
        <dbReference type="ARBA" id="ARBA00009471"/>
    </source>
</evidence>
<feature type="compositionally biased region" description="Basic and acidic residues" evidence="12">
    <location>
        <begin position="785"/>
        <end position="794"/>
    </location>
</feature>
<dbReference type="InterPro" id="IPR022816">
    <property type="entry name" value="Condensin_barren_su2"/>
</dbReference>
<keyword evidence="10 11" id="KW-0131">Cell cycle</keyword>
<keyword evidence="7 11" id="KW-0132">Cell division</keyword>
<name>I2H5N7_HENB6</name>
<keyword evidence="9 11" id="KW-0226">DNA condensation</keyword>
<dbReference type="GO" id="GO:0005634">
    <property type="term" value="C:nucleus"/>
    <property type="evidence" value="ECO:0007669"/>
    <property type="project" value="EnsemblFungi"/>
</dbReference>
<evidence type="ECO:0000256" key="7">
    <source>
        <dbReference type="ARBA" id="ARBA00022618"/>
    </source>
</evidence>
<dbReference type="FunCoup" id="I2H5N7">
    <property type="interactions" value="905"/>
</dbReference>
<dbReference type="GO" id="GO:0070058">
    <property type="term" value="P:tRNA gene clustering"/>
    <property type="evidence" value="ECO:0007669"/>
    <property type="project" value="EnsemblFungi"/>
</dbReference>
<evidence type="ECO:0000256" key="6">
    <source>
        <dbReference type="ARBA" id="ARBA00022490"/>
    </source>
</evidence>
<dbReference type="PANTHER" id="PTHR13108">
    <property type="entry name" value="CONDENSIN COMPLEX SUBUNIT 2"/>
    <property type="match status" value="1"/>
</dbReference>
<dbReference type="InParanoid" id="I2H5N7"/>
<evidence type="ECO:0000256" key="11">
    <source>
        <dbReference type="PIRNR" id="PIRNR017126"/>
    </source>
</evidence>
<dbReference type="GO" id="GO:0005737">
    <property type="term" value="C:cytoplasm"/>
    <property type="evidence" value="ECO:0007669"/>
    <property type="project" value="UniProtKB-SubCell"/>
</dbReference>
<protein>
    <recommendedName>
        <fullName evidence="4 11">Condensin complex subunit 2</fullName>
    </recommendedName>
</protein>
<comment type="similarity">
    <text evidence="3 11">Belongs to the CND2 (condensin subunit 2) family.</text>
</comment>
<dbReference type="Pfam" id="PF05786">
    <property type="entry name" value="Cnd2"/>
    <property type="match status" value="1"/>
</dbReference>
<gene>
    <name evidence="13" type="primary">TBLA0F01460</name>
    <name evidence="13" type="ORF">TBLA_0F01460</name>
</gene>
<feature type="compositionally biased region" description="Acidic residues" evidence="12">
    <location>
        <begin position="150"/>
        <end position="159"/>
    </location>
</feature>
<evidence type="ECO:0000256" key="1">
    <source>
        <dbReference type="ARBA" id="ARBA00004286"/>
    </source>
</evidence>
<evidence type="ECO:0000256" key="2">
    <source>
        <dbReference type="ARBA" id="ARBA00004496"/>
    </source>
</evidence>
<keyword evidence="5" id="KW-0158">Chromosome</keyword>
<keyword evidence="6" id="KW-0963">Cytoplasm</keyword>
<evidence type="ECO:0000256" key="5">
    <source>
        <dbReference type="ARBA" id="ARBA00022454"/>
    </source>
</evidence>
<dbReference type="RefSeq" id="XP_004181208.1">
    <property type="nucleotide sequence ID" value="XM_004181160.1"/>
</dbReference>
<evidence type="ECO:0000256" key="8">
    <source>
        <dbReference type="ARBA" id="ARBA00022776"/>
    </source>
</evidence>
<feature type="region of interest" description="Disordered" evidence="12">
    <location>
        <begin position="104"/>
        <end position="166"/>
    </location>
</feature>
<dbReference type="OMA" id="GREHWKV"/>
<dbReference type="STRING" id="1071380.I2H5N7"/>
<keyword evidence="14" id="KW-1185">Reference proteome</keyword>
<comment type="function">
    <text evidence="11">Regulatory subunit of the condensin complex, a complex required for conversion of interphase chromatin into mitotic-like condense chromosomes.</text>
</comment>
<reference evidence="13 14" key="1">
    <citation type="journal article" date="2011" name="Proc. Natl. Acad. Sci. U.S.A.">
        <title>Evolutionary erosion of yeast sex chromosomes by mating-type switching accidents.</title>
        <authorList>
            <person name="Gordon J.L."/>
            <person name="Armisen D."/>
            <person name="Proux-Wera E."/>
            <person name="Oheigeartaigh S.S."/>
            <person name="Byrne K.P."/>
            <person name="Wolfe K.H."/>
        </authorList>
    </citation>
    <scope>NUCLEOTIDE SEQUENCE [LARGE SCALE GENOMIC DNA]</scope>
    <source>
        <strain evidence="14">ATCC 34711 / CBS 6284 / DSM 70876 / NBRC 10599 / NRRL Y-10934 / UCD 77-7</strain>
    </source>
</reference>
<feature type="compositionally biased region" description="Low complexity" evidence="12">
    <location>
        <begin position="800"/>
        <end position="810"/>
    </location>
</feature>
<dbReference type="HOGENOM" id="CLU_010510_0_1_1"/>